<feature type="transmembrane region" description="Helical" evidence="1">
    <location>
        <begin position="33"/>
        <end position="50"/>
    </location>
</feature>
<dbReference type="AlphaFoldDB" id="C4GKN8"/>
<reference evidence="2" key="1">
    <citation type="submission" date="2009-04" db="EMBL/GenBank/DDBJ databases">
        <authorList>
            <person name="Weinstock G."/>
            <person name="Sodergren E."/>
            <person name="Clifton S."/>
            <person name="Fulton L."/>
            <person name="Fulton B."/>
            <person name="Courtney L."/>
            <person name="Fronick C."/>
            <person name="Harrison M."/>
            <person name="Strong C."/>
            <person name="Farmer C."/>
            <person name="Delahaunty K."/>
            <person name="Markovic C."/>
            <person name="Hall O."/>
            <person name="Minx P."/>
            <person name="Tomlinson C."/>
            <person name="Mitreva M."/>
            <person name="Nelson J."/>
            <person name="Hou S."/>
            <person name="Wollam A."/>
            <person name="Pepin K.H."/>
            <person name="Johnson M."/>
            <person name="Bhonagiri V."/>
            <person name="Nash W.E."/>
            <person name="Warren W."/>
            <person name="Chinwalla A."/>
            <person name="Mardis E.R."/>
            <person name="Wilson R.K."/>
        </authorList>
    </citation>
    <scope>NUCLEOTIDE SEQUENCE [LARGE SCALE GENOMIC DNA]</scope>
    <source>
        <strain evidence="2">ATCC 51147</strain>
    </source>
</reference>
<keyword evidence="1" id="KW-1133">Transmembrane helix</keyword>
<dbReference type="RefSeq" id="WP_003795986.1">
    <property type="nucleotide sequence ID" value="NZ_GG665872.1"/>
</dbReference>
<organism evidence="2 3">
    <name type="scientific">Kingella oralis ATCC 51147</name>
    <dbReference type="NCBI Taxonomy" id="629741"/>
    <lineage>
        <taxon>Bacteria</taxon>
        <taxon>Pseudomonadati</taxon>
        <taxon>Pseudomonadota</taxon>
        <taxon>Betaproteobacteria</taxon>
        <taxon>Neisseriales</taxon>
        <taxon>Neisseriaceae</taxon>
        <taxon>Kingella</taxon>
    </lineage>
</organism>
<sequence>MNKLWNSIKWLAGTLALFGVVMLGDMLRGDPITLRHYIAAAGMAGFFGINSLPLQWSARQRFAFNFGYVSLSMLAISFYFGEPFTWIGYVFVPCAIALSMAAIFHANHLMRAAAEQEQAKQASNNQKAA</sequence>
<dbReference type="GeneID" id="84907629"/>
<evidence type="ECO:0000256" key="1">
    <source>
        <dbReference type="SAM" id="Phobius"/>
    </source>
</evidence>
<evidence type="ECO:0000313" key="2">
    <source>
        <dbReference type="EMBL" id="EEP67297.1"/>
    </source>
</evidence>
<feature type="transmembrane region" description="Helical" evidence="1">
    <location>
        <begin position="86"/>
        <end position="106"/>
    </location>
</feature>
<keyword evidence="3" id="KW-1185">Reference proteome</keyword>
<keyword evidence="1" id="KW-0472">Membrane</keyword>
<gene>
    <name evidence="2" type="ORF">GCWU000324_01543</name>
</gene>
<keyword evidence="1" id="KW-0812">Transmembrane</keyword>
<accession>C4GKN8</accession>
<dbReference type="EMBL" id="ACJW02000003">
    <property type="protein sequence ID" value="EEP67297.1"/>
    <property type="molecule type" value="Genomic_DNA"/>
</dbReference>
<dbReference type="Proteomes" id="UP000003009">
    <property type="component" value="Unassembled WGS sequence"/>
</dbReference>
<protein>
    <submittedName>
        <fullName evidence="2">Uncharacterized protein</fullName>
    </submittedName>
</protein>
<dbReference type="HOGENOM" id="CLU_1945899_0_0_4"/>
<proteinExistence type="predicted"/>
<feature type="transmembrane region" description="Helical" evidence="1">
    <location>
        <begin position="62"/>
        <end position="80"/>
    </location>
</feature>
<dbReference type="STRING" id="629741.GCWU000324_01543"/>
<comment type="caution">
    <text evidence="2">The sequence shown here is derived from an EMBL/GenBank/DDBJ whole genome shotgun (WGS) entry which is preliminary data.</text>
</comment>
<evidence type="ECO:0000313" key="3">
    <source>
        <dbReference type="Proteomes" id="UP000003009"/>
    </source>
</evidence>
<name>C4GKN8_9NEIS</name>